<dbReference type="InterPro" id="IPR021835">
    <property type="entry name" value="DUF3427"/>
</dbReference>
<gene>
    <name evidence="2" type="ORF">WIS52_26040</name>
</gene>
<evidence type="ECO:0000259" key="1">
    <source>
        <dbReference type="Pfam" id="PF11907"/>
    </source>
</evidence>
<evidence type="ECO:0000313" key="2">
    <source>
        <dbReference type="EMBL" id="MEQ3553949.1"/>
    </source>
</evidence>
<sequence>MYRDFALQPDLFHWESQNAASPETGMGRRYLTHREQGSHIVLFVRDGPADDTGPGAPFLCLGACEYVSHEGSKPIAITWKLQRAMPGETFRAASVVAS</sequence>
<keyword evidence="3" id="KW-1185">Reference proteome</keyword>
<comment type="caution">
    <text evidence="2">The sequence shown here is derived from an EMBL/GenBank/DDBJ whole genome shotgun (WGS) entry which is preliminary data.</text>
</comment>
<reference evidence="2 3" key="1">
    <citation type="submission" date="2024-03" db="EMBL/GenBank/DDBJ databases">
        <title>Draft genome sequence of Pseudonocardia nematodicida JCM 31783.</title>
        <authorList>
            <person name="Butdee W."/>
            <person name="Duangmal K."/>
        </authorList>
    </citation>
    <scope>NUCLEOTIDE SEQUENCE [LARGE SCALE GENOMIC DNA]</scope>
    <source>
        <strain evidence="2 3">JCM 31783</strain>
    </source>
</reference>
<protein>
    <submittedName>
        <fullName evidence="2">DUF3427 domain-containing protein</fullName>
    </submittedName>
</protein>
<dbReference type="Pfam" id="PF11907">
    <property type="entry name" value="DUF3427"/>
    <property type="match status" value="1"/>
</dbReference>
<evidence type="ECO:0000313" key="3">
    <source>
        <dbReference type="Proteomes" id="UP001494902"/>
    </source>
</evidence>
<proteinExistence type="predicted"/>
<feature type="domain" description="DUF3427" evidence="1">
    <location>
        <begin position="1"/>
        <end position="91"/>
    </location>
</feature>
<accession>A0ABV1KHL5</accession>
<dbReference type="RefSeq" id="WP_349301019.1">
    <property type="nucleotide sequence ID" value="NZ_JBEDNQ010000012.1"/>
</dbReference>
<dbReference type="Proteomes" id="UP001494902">
    <property type="component" value="Unassembled WGS sequence"/>
</dbReference>
<dbReference type="EMBL" id="JBEDNQ010000012">
    <property type="protein sequence ID" value="MEQ3553949.1"/>
    <property type="molecule type" value="Genomic_DNA"/>
</dbReference>
<name>A0ABV1KHL5_9PSEU</name>
<organism evidence="2 3">
    <name type="scientific">Pseudonocardia nematodicida</name>
    <dbReference type="NCBI Taxonomy" id="1206997"/>
    <lineage>
        <taxon>Bacteria</taxon>
        <taxon>Bacillati</taxon>
        <taxon>Actinomycetota</taxon>
        <taxon>Actinomycetes</taxon>
        <taxon>Pseudonocardiales</taxon>
        <taxon>Pseudonocardiaceae</taxon>
        <taxon>Pseudonocardia</taxon>
    </lineage>
</organism>